<organism evidence="6 7">
    <name type="scientific">Perkinsus olseni</name>
    <name type="common">Perkinsus atlanticus</name>
    <dbReference type="NCBI Taxonomy" id="32597"/>
    <lineage>
        <taxon>Eukaryota</taxon>
        <taxon>Sar</taxon>
        <taxon>Alveolata</taxon>
        <taxon>Perkinsozoa</taxon>
        <taxon>Perkinsea</taxon>
        <taxon>Perkinsida</taxon>
        <taxon>Perkinsidae</taxon>
        <taxon>Perkinsus</taxon>
    </lineage>
</organism>
<dbReference type="AlphaFoldDB" id="A0A7J6SXX1"/>
<feature type="region of interest" description="Disordered" evidence="3">
    <location>
        <begin position="458"/>
        <end position="583"/>
    </location>
</feature>
<keyword evidence="7" id="KW-1185">Reference proteome</keyword>
<evidence type="ECO:0000313" key="7">
    <source>
        <dbReference type="Proteomes" id="UP000553632"/>
    </source>
</evidence>
<evidence type="ECO:0000313" key="6">
    <source>
        <dbReference type="EMBL" id="KAF4737683.1"/>
    </source>
</evidence>
<dbReference type="Pfam" id="PF00112">
    <property type="entry name" value="Peptidase_C1"/>
    <property type="match status" value="1"/>
</dbReference>
<evidence type="ECO:0000256" key="2">
    <source>
        <dbReference type="ARBA" id="ARBA00023145"/>
    </source>
</evidence>
<evidence type="ECO:0000256" key="1">
    <source>
        <dbReference type="ARBA" id="ARBA00008455"/>
    </source>
</evidence>
<accession>A0A7J6SXX1</accession>
<protein>
    <recommendedName>
        <fullName evidence="5">Peptidase C1A papain C-terminal domain-containing protein</fullName>
    </recommendedName>
</protein>
<dbReference type="SUPFAM" id="SSF54001">
    <property type="entry name" value="Cysteine proteinases"/>
    <property type="match status" value="1"/>
</dbReference>
<dbReference type="InterPro" id="IPR038765">
    <property type="entry name" value="Papain-like_cys_pep_sf"/>
</dbReference>
<feature type="region of interest" description="Disordered" evidence="3">
    <location>
        <begin position="598"/>
        <end position="625"/>
    </location>
</feature>
<comment type="caution">
    <text evidence="6">The sequence shown here is derived from an EMBL/GenBank/DDBJ whole genome shotgun (WGS) entry which is preliminary data.</text>
</comment>
<dbReference type="SMART" id="SM00645">
    <property type="entry name" value="Pept_C1"/>
    <property type="match status" value="1"/>
</dbReference>
<comment type="similarity">
    <text evidence="1">Belongs to the peptidase C1 family.</text>
</comment>
<dbReference type="InterPro" id="IPR025661">
    <property type="entry name" value="Pept_asp_AS"/>
</dbReference>
<dbReference type="PANTHER" id="PTHR12411">
    <property type="entry name" value="CYSTEINE PROTEASE FAMILY C1-RELATED"/>
    <property type="match status" value="1"/>
</dbReference>
<dbReference type="Proteomes" id="UP000553632">
    <property type="component" value="Unassembled WGS sequence"/>
</dbReference>
<dbReference type="GO" id="GO:0006508">
    <property type="term" value="P:proteolysis"/>
    <property type="evidence" value="ECO:0007669"/>
    <property type="project" value="InterPro"/>
</dbReference>
<feature type="signal peptide" evidence="4">
    <location>
        <begin position="1"/>
        <end position="18"/>
    </location>
</feature>
<feature type="compositionally biased region" description="Basic and acidic residues" evidence="3">
    <location>
        <begin position="483"/>
        <end position="497"/>
    </location>
</feature>
<dbReference type="InterPro" id="IPR000668">
    <property type="entry name" value="Peptidase_C1A_C"/>
</dbReference>
<dbReference type="EMBL" id="JABANO010014966">
    <property type="protein sequence ID" value="KAF4737683.1"/>
    <property type="molecule type" value="Genomic_DNA"/>
</dbReference>
<evidence type="ECO:0000256" key="3">
    <source>
        <dbReference type="SAM" id="MobiDB-lite"/>
    </source>
</evidence>
<dbReference type="Gene3D" id="3.90.70.10">
    <property type="entry name" value="Cysteine proteinases"/>
    <property type="match status" value="1"/>
</dbReference>
<name>A0A7J6SXX1_PEROL</name>
<dbReference type="FunFam" id="3.90.70.10:FF:000117">
    <property type="entry name" value="Probable papain cysteine protease"/>
    <property type="match status" value="1"/>
</dbReference>
<feature type="compositionally biased region" description="Polar residues" evidence="3">
    <location>
        <begin position="651"/>
        <end position="664"/>
    </location>
</feature>
<evidence type="ECO:0000256" key="4">
    <source>
        <dbReference type="SAM" id="SignalP"/>
    </source>
</evidence>
<dbReference type="GO" id="GO:0008234">
    <property type="term" value="F:cysteine-type peptidase activity"/>
    <property type="evidence" value="ECO:0007669"/>
    <property type="project" value="InterPro"/>
</dbReference>
<keyword evidence="2" id="KW-0865">Zymogen</keyword>
<feature type="chain" id="PRO_5029493996" description="Peptidase C1A papain C-terminal domain-containing protein" evidence="4">
    <location>
        <begin position="19"/>
        <end position="699"/>
    </location>
</feature>
<sequence length="699" mass="77852">MFLKAAIFSASVFALASGNCNCSRNDMPADDMPPRVIHPLPYTYRTEESLPKAFDWRNVDGTNYITPVLNQHAPRYCGSCWLHAGVGVLNDRLKIARKAQWPEVMLARQVVLNCGGEIAGSCDGGSDYGVFVYASLYGIPDDSCQGYIAKEQECNDIHKCINCDPPRVGSPCYPVQRYGKYYVEEYGKMENPTVHQMKAEIFTRGPISCAITSTLIEGDGTPRTNIVSAKNEEEETDHDVVIVGWAVDPDIGEYWIVKNSWGTFWGDNGYFYVKSGVNALSIETECAWATIEAEPRVADYGPKDWDRVFRSALKPKTPECDLITVVERHGGDFEKVAGEFEEVRLQLCHEDPGLPIEDVSQLFSARALELQWQLMRNVSTNSTQKRELKVIKTTVKNFKSEEPSDFSIFNRSLGDDFAAIYADVKKNLPSTLEDEPCSEESDSELTGVFSRAGNANMNHLTSQPKPTPGICDNALTSPGCSRRRNDVDGEGTRDPSETARSSLRPGVTGGVLRCNPSLKSGREGAQRNGGLTRVESSSKAEQDPETANARAMRRIIKEKSGGHPVPHIRRETQKLPTPPGRQAMKDEDFVGWERMLSDNQGRNQEAGIKPRRASRASEDDPFGPGNCFRMVENMTKQERARFTAFAESKRAQVNRSGTGRITSEPSDELSRKRLEVDRLADALNEKYKAQQSLVDERNR</sequence>
<dbReference type="InterPro" id="IPR013128">
    <property type="entry name" value="Peptidase_C1A"/>
</dbReference>
<gene>
    <name evidence="6" type="ORF">FOZ63_021094</name>
</gene>
<evidence type="ECO:0000259" key="5">
    <source>
        <dbReference type="SMART" id="SM00645"/>
    </source>
</evidence>
<dbReference type="PROSITE" id="PS00640">
    <property type="entry name" value="THIOL_PROTEASE_ASN"/>
    <property type="match status" value="1"/>
</dbReference>
<reference evidence="6 7" key="1">
    <citation type="submission" date="2020-04" db="EMBL/GenBank/DDBJ databases">
        <title>Perkinsus olseni comparative genomics.</title>
        <authorList>
            <person name="Bogema D.R."/>
        </authorList>
    </citation>
    <scope>NUCLEOTIDE SEQUENCE [LARGE SCALE GENOMIC DNA]</scope>
    <source>
        <strain evidence="6 7">ATCC PRA-207</strain>
    </source>
</reference>
<feature type="domain" description="Peptidase C1A papain C-terminal" evidence="5">
    <location>
        <begin position="50"/>
        <end position="290"/>
    </location>
</feature>
<proteinExistence type="inferred from homology"/>
<keyword evidence="4" id="KW-0732">Signal</keyword>
<feature type="region of interest" description="Disordered" evidence="3">
    <location>
        <begin position="645"/>
        <end position="672"/>
    </location>
</feature>